<dbReference type="AlphaFoldDB" id="A0A1M4MJ03"/>
<reference evidence="2 3" key="1">
    <citation type="submission" date="2016-08" db="EMBL/GenBank/DDBJ databases">
        <authorList>
            <person name="Seilhamer J.J."/>
        </authorList>
    </citation>
    <scope>NUCLEOTIDE SEQUENCE [LARGE SCALE GENOMIC DNA]</scope>
    <source>
        <strain evidence="2">L21-II-0</strain>
    </source>
</reference>
<gene>
    <name evidence="2" type="ORF">L21_0747</name>
</gene>
<name>A0A1M4MJ03_9EURY</name>
<evidence type="ECO:0000313" key="2">
    <source>
        <dbReference type="EMBL" id="SCL74863.1"/>
    </source>
</evidence>
<evidence type="ECO:0000256" key="1">
    <source>
        <dbReference type="SAM" id="MobiDB-lite"/>
    </source>
</evidence>
<protein>
    <submittedName>
        <fullName evidence="2">Uncharacterized protein</fullName>
    </submittedName>
</protein>
<sequence length="119" mass="13142">MIPRVERRGISPTTRTAQARRARAGTRTAGIGERNIRHTDCINVTMHRKRPGADRHTSLNTHTGTAACGTGADGTTAPGLPAGTAWLSHTIKYLFFALCKTSEKRERHLSLYQNEKFVK</sequence>
<dbReference type="Proteomes" id="UP000184671">
    <property type="component" value="Unassembled WGS sequence"/>
</dbReference>
<organism evidence="2 3">
    <name type="scientific">Methanoculleus chikugoensis</name>
    <dbReference type="NCBI Taxonomy" id="118126"/>
    <lineage>
        <taxon>Archaea</taxon>
        <taxon>Methanobacteriati</taxon>
        <taxon>Methanobacteriota</taxon>
        <taxon>Stenosarchaea group</taxon>
        <taxon>Methanomicrobia</taxon>
        <taxon>Methanomicrobiales</taxon>
        <taxon>Methanomicrobiaceae</taxon>
        <taxon>Methanoculleus</taxon>
    </lineage>
</organism>
<evidence type="ECO:0000313" key="3">
    <source>
        <dbReference type="Proteomes" id="UP000184671"/>
    </source>
</evidence>
<proteinExistence type="predicted"/>
<accession>A0A1M4MJ03</accession>
<feature type="region of interest" description="Disordered" evidence="1">
    <location>
        <begin position="1"/>
        <end position="27"/>
    </location>
</feature>
<dbReference type="EMBL" id="FMID01000019">
    <property type="protein sequence ID" value="SCL74863.1"/>
    <property type="molecule type" value="Genomic_DNA"/>
</dbReference>